<evidence type="ECO:0000313" key="1">
    <source>
        <dbReference type="EMBL" id="TDV53933.1"/>
    </source>
</evidence>
<sequence length="227" mass="24257">MDTSGRVTDAVQECASAVVSVLRDGHHGRAVQLIADPTDTVRVAAVRVLGADVLAPHALLGHETAAGDLEAARAAVAAFAPGPTAPVTTFWTYWGLCDAVRSIEPLGRREAPVARPDAAWVRDVPWPELAHRLALLAALATPGSGDALTRELSTRVSDVARGFAWAVRRRDWLQAAGVGRWLTLLDGVPRSLSLDTGLEFVRHLGADADARVDLHVQAARMIREAHR</sequence>
<keyword evidence="2" id="KW-1185">Reference proteome</keyword>
<comment type="caution">
    <text evidence="1">The sequence shown here is derived from an EMBL/GenBank/DDBJ whole genome shotgun (WGS) entry which is preliminary data.</text>
</comment>
<protein>
    <submittedName>
        <fullName evidence="1">Uncharacterized protein</fullName>
    </submittedName>
</protein>
<dbReference type="AlphaFoldDB" id="A0A4R7VVA1"/>
<dbReference type="EMBL" id="SOCP01000004">
    <property type="protein sequence ID" value="TDV53933.1"/>
    <property type="molecule type" value="Genomic_DNA"/>
</dbReference>
<reference evidence="1 2" key="1">
    <citation type="submission" date="2019-03" db="EMBL/GenBank/DDBJ databases">
        <title>Genomic Encyclopedia of Archaeal and Bacterial Type Strains, Phase II (KMG-II): from individual species to whole genera.</title>
        <authorList>
            <person name="Goeker M."/>
        </authorList>
    </citation>
    <scope>NUCLEOTIDE SEQUENCE [LARGE SCALE GENOMIC DNA]</scope>
    <source>
        <strain evidence="1 2">DSM 45499</strain>
    </source>
</reference>
<dbReference type="Proteomes" id="UP000294927">
    <property type="component" value="Unassembled WGS sequence"/>
</dbReference>
<name>A0A4R7VVA1_9PSEU</name>
<dbReference type="OrthoDB" id="3698319at2"/>
<dbReference type="RefSeq" id="WP_133902946.1">
    <property type="nucleotide sequence ID" value="NZ_SOCP01000004.1"/>
</dbReference>
<organism evidence="1 2">
    <name type="scientific">Actinophytocola oryzae</name>
    <dbReference type="NCBI Taxonomy" id="502181"/>
    <lineage>
        <taxon>Bacteria</taxon>
        <taxon>Bacillati</taxon>
        <taxon>Actinomycetota</taxon>
        <taxon>Actinomycetes</taxon>
        <taxon>Pseudonocardiales</taxon>
        <taxon>Pseudonocardiaceae</taxon>
    </lineage>
</organism>
<gene>
    <name evidence="1" type="ORF">CLV71_104401</name>
</gene>
<evidence type="ECO:0000313" key="2">
    <source>
        <dbReference type="Proteomes" id="UP000294927"/>
    </source>
</evidence>
<proteinExistence type="predicted"/>
<accession>A0A4R7VVA1</accession>